<dbReference type="InterPro" id="IPR016181">
    <property type="entry name" value="Acyl_CoA_acyltransferase"/>
</dbReference>
<reference evidence="4 5" key="1">
    <citation type="submission" date="2019-10" db="EMBL/GenBank/DDBJ databases">
        <title>Glaciimonas soli sp. nov., a psychrophilic bacterium isolated from the forest soil of a high elevation mountain in Taiwan.</title>
        <authorList>
            <person name="Wang L.-T."/>
            <person name="Shieh W.Y."/>
        </authorList>
    </citation>
    <scope>NUCLEOTIDE SEQUENCE [LARGE SCALE GENOMIC DNA]</scope>
    <source>
        <strain evidence="4 5">GS1</strain>
    </source>
</reference>
<dbReference type="GO" id="GO:0016747">
    <property type="term" value="F:acyltransferase activity, transferring groups other than amino-acyl groups"/>
    <property type="evidence" value="ECO:0007669"/>
    <property type="project" value="InterPro"/>
</dbReference>
<gene>
    <name evidence="4" type="ORF">GEV47_12820</name>
</gene>
<dbReference type="Proteomes" id="UP000451565">
    <property type="component" value="Unassembled WGS sequence"/>
</dbReference>
<dbReference type="RefSeq" id="WP_153235168.1">
    <property type="nucleotide sequence ID" value="NZ_WINI01000007.1"/>
</dbReference>
<dbReference type="InterPro" id="IPR000182">
    <property type="entry name" value="GNAT_dom"/>
</dbReference>
<evidence type="ECO:0000313" key="5">
    <source>
        <dbReference type="Proteomes" id="UP000451565"/>
    </source>
</evidence>
<keyword evidence="5" id="KW-1185">Reference proteome</keyword>
<feature type="domain" description="N-acetyltransferase" evidence="3">
    <location>
        <begin position="3"/>
        <end position="157"/>
    </location>
</feature>
<proteinExistence type="predicted"/>
<name>A0A843YYE9_9BURK</name>
<dbReference type="SUPFAM" id="SSF55729">
    <property type="entry name" value="Acyl-CoA N-acyltransferases (Nat)"/>
    <property type="match status" value="1"/>
</dbReference>
<dbReference type="NCBIfam" id="NF040504">
    <property type="entry name" value="resist_ArsN1b"/>
    <property type="match status" value="1"/>
</dbReference>
<dbReference type="AlphaFoldDB" id="A0A843YYE9"/>
<dbReference type="CDD" id="cd04301">
    <property type="entry name" value="NAT_SF"/>
    <property type="match status" value="1"/>
</dbReference>
<keyword evidence="1 4" id="KW-0808">Transferase</keyword>
<dbReference type="Pfam" id="PF13420">
    <property type="entry name" value="Acetyltransf_4"/>
    <property type="match status" value="1"/>
</dbReference>
<sequence length="169" mass="18913">MQTIIRPASIADAEAICHIYNHYVLNTSISFESDVVSTQEMAQRITEVTATYSWLVCVQDERIVGYAYASKWRVRAAYQHAVESSVYLAHDVGGKGFGSLLYRALIEELKKLRLPIHTVIGGVALPNAGSVALHEKCGFEKVAHFREVGKKFGKWIDVGYWQLVLQPQS</sequence>
<keyword evidence="2" id="KW-0012">Acyltransferase</keyword>
<evidence type="ECO:0000256" key="2">
    <source>
        <dbReference type="ARBA" id="ARBA00023315"/>
    </source>
</evidence>
<accession>A0A843YYE9</accession>
<evidence type="ECO:0000313" key="4">
    <source>
        <dbReference type="EMBL" id="MQR01556.1"/>
    </source>
</evidence>
<dbReference type="EMBL" id="WINI01000007">
    <property type="protein sequence ID" value="MQR01556.1"/>
    <property type="molecule type" value="Genomic_DNA"/>
</dbReference>
<evidence type="ECO:0000259" key="3">
    <source>
        <dbReference type="PROSITE" id="PS51186"/>
    </source>
</evidence>
<dbReference type="Gene3D" id="3.40.630.30">
    <property type="match status" value="1"/>
</dbReference>
<comment type="caution">
    <text evidence="4">The sequence shown here is derived from an EMBL/GenBank/DDBJ whole genome shotgun (WGS) entry which is preliminary data.</text>
</comment>
<dbReference type="OrthoDB" id="5459937at2"/>
<dbReference type="PROSITE" id="PS51186">
    <property type="entry name" value="GNAT"/>
    <property type="match status" value="1"/>
</dbReference>
<dbReference type="PANTHER" id="PTHR43072:SF23">
    <property type="entry name" value="UPF0039 PROTEIN C11D3.02C"/>
    <property type="match status" value="1"/>
</dbReference>
<dbReference type="PANTHER" id="PTHR43072">
    <property type="entry name" value="N-ACETYLTRANSFERASE"/>
    <property type="match status" value="1"/>
</dbReference>
<organism evidence="4 5">
    <name type="scientific">Glaciimonas soli</name>
    <dbReference type="NCBI Taxonomy" id="2590999"/>
    <lineage>
        <taxon>Bacteria</taxon>
        <taxon>Pseudomonadati</taxon>
        <taxon>Pseudomonadota</taxon>
        <taxon>Betaproteobacteria</taxon>
        <taxon>Burkholderiales</taxon>
        <taxon>Oxalobacteraceae</taxon>
        <taxon>Glaciimonas</taxon>
    </lineage>
</organism>
<protein>
    <submittedName>
        <fullName evidence="4">GNAT family N-acetyltransferase</fullName>
    </submittedName>
</protein>
<evidence type="ECO:0000256" key="1">
    <source>
        <dbReference type="ARBA" id="ARBA00022679"/>
    </source>
</evidence>